<sequence length="1447" mass="168290">MGTVQEIVEPQCQALNLSDSQRCTSQATAYDNLFCRFHARQCFGLYMGYKRRNAELDALAAQEPEFLRASKIPRASHTFEGITSEDHIRDVHEYLFKQYVLLGKVISARKLHHKHFFSLEMDYGHKAYLDKLVSTRHSVLNALENLERRTTQLLYEEEKWFTWVRQVQDDEDQNREKEQKKVKLEAALFRRHWREMEARLAASREKEDRKRQEAYLDEVWKERMAADSDAEGWDPIEDMLEEDRQRYLDLIRHFLWMDPPAREGVAVQEPDGQPEKAPEPAQETGAAHGDGEQPPSGSAKKTKKRGGKKKNKAGQSSVVASQIASGTPIVDKLAASTAAKLKSENRKMKQELELNKARIESKEEIYKRLREGVKKDYSHVDGPMIVGTANNPHELIDRTAPVKDEDISKLIADITEIKMFLFCRQVMSHPALLPAALRANSVEEFLSDPSIADSDLRDLCLQVEQPTYEALRDACADFVRGDEPDDDDRNHHEDKVDLRPAAEYIRDQIRYDDLGHDFPIRALSALYRESNPSQKQLLDAVSSESEAKENERKMKVRICGRTIWNYASQRSMARSGWLHFSIMAKDCEFQDAIGLCRNWDEFFELHILTLWQYFPASKWTGWSGNYLTEELTQLGFVPFYMDTSAREHTTYNHLGSLSRKMLRRQHIITESRNYVCAHMKRNDPVTRRFIQYAVMRPGEHFILVRDGIDGRIVVAPDKKHRWLVRSRRGVTATGRNQHDDNWYIELAVDPGFFAVTEMARDWHFGFDSYYEIYMWDHVPGQSPMDLYHRINEMLSKARRIRGHRDKYAHMKHIMETLTREQDTKRVRQIKPGENAKSLYDEYPGRDAEFWIKTTKSGPMIRTNEDIAPGVSPYLYYNDTDAAEDAVLFEEELQEGFPENMPFREINNPLRQLEESRLPLNVMNRTIKHLEDSMPPELAKAFGVNRRLDGAGEESTGSSRSLSEFQPYVPGCGQFPYSVPPIWEQAYKGIASAARDAERARLLKRLSFSSARLKLSDDEINGMSGTQEIMERDRSYVYKDSFHLGDLEPGAQDRYKEAMDLIIGVQKYQSPRPDAHLDWAWFCMELVDWVSLELYYDEYDPEPLSPWPHRYIVQDIVQAFTTMGLFFPGVRETSIIQEFLESEQGKGFKFSKIFDAAYRCSKRPDVRTRTSCSYRPKAFWKDWENLYGGEKHWQDEYPFDWAMTVKPIIAKLLQATRSLVPGFATASIEPHRPGQLDLFIKFYNLDEYWQNVPPTFIDYKDWPELLPAARHFASKCKANGKLARFTLLRLWSAPHFYPLMMTLSRRPSASFVDPTGRVWEWKFIPKDMALSEWSIHNAVLLRLGYLREQMMGLGLGFQVPPAEKKLAEVKFSGQDKWQRGRCEMDERVVQRGDLVLVMGEDERDLLRWSTVVTFALQTKPWSKEVDLWKSFVNVDLDFLEGLDEFWLD</sequence>
<accession>A0AAN6TUH6</accession>
<feature type="compositionally biased region" description="Basic residues" evidence="2">
    <location>
        <begin position="300"/>
        <end position="312"/>
    </location>
</feature>
<name>A0AAN6TUH6_9PEZI</name>
<organism evidence="3 4">
    <name type="scientific">Parathielavia appendiculata</name>
    <dbReference type="NCBI Taxonomy" id="2587402"/>
    <lineage>
        <taxon>Eukaryota</taxon>
        <taxon>Fungi</taxon>
        <taxon>Dikarya</taxon>
        <taxon>Ascomycota</taxon>
        <taxon>Pezizomycotina</taxon>
        <taxon>Sordariomycetes</taxon>
        <taxon>Sordariomycetidae</taxon>
        <taxon>Sordariales</taxon>
        <taxon>Chaetomiaceae</taxon>
        <taxon>Parathielavia</taxon>
    </lineage>
</organism>
<comment type="caution">
    <text evidence="3">The sequence shown here is derived from an EMBL/GenBank/DDBJ whole genome shotgun (WGS) entry which is preliminary data.</text>
</comment>
<keyword evidence="4" id="KW-1185">Reference proteome</keyword>
<gene>
    <name evidence="3" type="ORF">N657DRAFT_636415</name>
</gene>
<reference evidence="3" key="2">
    <citation type="submission" date="2023-05" db="EMBL/GenBank/DDBJ databases">
        <authorList>
            <consortium name="Lawrence Berkeley National Laboratory"/>
            <person name="Steindorff A."/>
            <person name="Hensen N."/>
            <person name="Bonometti L."/>
            <person name="Westerberg I."/>
            <person name="Brannstrom I.O."/>
            <person name="Guillou S."/>
            <person name="Cros-Aarteil S."/>
            <person name="Calhoun S."/>
            <person name="Haridas S."/>
            <person name="Kuo A."/>
            <person name="Mondo S."/>
            <person name="Pangilinan J."/>
            <person name="Riley R."/>
            <person name="Labutti K."/>
            <person name="Andreopoulos B."/>
            <person name="Lipzen A."/>
            <person name="Chen C."/>
            <person name="Yanf M."/>
            <person name="Daum C."/>
            <person name="Ng V."/>
            <person name="Clum A."/>
            <person name="Ohm R."/>
            <person name="Martin F."/>
            <person name="Silar P."/>
            <person name="Natvig D."/>
            <person name="Lalanne C."/>
            <person name="Gautier V."/>
            <person name="Ament-Velasquez S.L."/>
            <person name="Kruys A."/>
            <person name="Hutchinson M.I."/>
            <person name="Powell A.J."/>
            <person name="Barry K."/>
            <person name="Miller A.N."/>
            <person name="Grigoriev I.V."/>
            <person name="Debuchy R."/>
            <person name="Gladieux P."/>
            <person name="Thoren M.H."/>
            <person name="Johannesson H."/>
        </authorList>
    </citation>
    <scope>NUCLEOTIDE SEQUENCE</scope>
    <source>
        <strain evidence="3">CBS 731.68</strain>
    </source>
</reference>
<keyword evidence="1" id="KW-0175">Coiled coil</keyword>
<dbReference type="GeneID" id="87828192"/>
<protein>
    <recommendedName>
        <fullName evidence="5">Mfs allantoate protein</fullName>
    </recommendedName>
</protein>
<evidence type="ECO:0008006" key="5">
    <source>
        <dbReference type="Google" id="ProtNLM"/>
    </source>
</evidence>
<proteinExistence type="predicted"/>
<feature type="coiled-coil region" evidence="1">
    <location>
        <begin position="338"/>
        <end position="369"/>
    </location>
</feature>
<feature type="coiled-coil region" evidence="1">
    <location>
        <begin position="129"/>
        <end position="187"/>
    </location>
</feature>
<evidence type="ECO:0000313" key="4">
    <source>
        <dbReference type="Proteomes" id="UP001302602"/>
    </source>
</evidence>
<evidence type="ECO:0000256" key="2">
    <source>
        <dbReference type="SAM" id="MobiDB-lite"/>
    </source>
</evidence>
<feature type="region of interest" description="Disordered" evidence="2">
    <location>
        <begin position="264"/>
        <end position="319"/>
    </location>
</feature>
<dbReference type="RefSeq" id="XP_062644475.1">
    <property type="nucleotide sequence ID" value="XM_062791423.1"/>
</dbReference>
<evidence type="ECO:0000256" key="1">
    <source>
        <dbReference type="SAM" id="Coils"/>
    </source>
</evidence>
<reference evidence="3" key="1">
    <citation type="journal article" date="2023" name="Mol. Phylogenet. Evol.">
        <title>Genome-scale phylogeny and comparative genomics of the fungal order Sordariales.</title>
        <authorList>
            <person name="Hensen N."/>
            <person name="Bonometti L."/>
            <person name="Westerberg I."/>
            <person name="Brannstrom I.O."/>
            <person name="Guillou S."/>
            <person name="Cros-Aarteil S."/>
            <person name="Calhoun S."/>
            <person name="Haridas S."/>
            <person name="Kuo A."/>
            <person name="Mondo S."/>
            <person name="Pangilinan J."/>
            <person name="Riley R."/>
            <person name="LaButti K."/>
            <person name="Andreopoulos B."/>
            <person name="Lipzen A."/>
            <person name="Chen C."/>
            <person name="Yan M."/>
            <person name="Daum C."/>
            <person name="Ng V."/>
            <person name="Clum A."/>
            <person name="Steindorff A."/>
            <person name="Ohm R.A."/>
            <person name="Martin F."/>
            <person name="Silar P."/>
            <person name="Natvig D.O."/>
            <person name="Lalanne C."/>
            <person name="Gautier V."/>
            <person name="Ament-Velasquez S.L."/>
            <person name="Kruys A."/>
            <person name="Hutchinson M.I."/>
            <person name="Powell A.J."/>
            <person name="Barry K."/>
            <person name="Miller A.N."/>
            <person name="Grigoriev I.V."/>
            <person name="Debuchy R."/>
            <person name="Gladieux P."/>
            <person name="Hiltunen Thoren M."/>
            <person name="Johannesson H."/>
        </authorList>
    </citation>
    <scope>NUCLEOTIDE SEQUENCE</scope>
    <source>
        <strain evidence="3">CBS 731.68</strain>
    </source>
</reference>
<dbReference type="EMBL" id="MU853237">
    <property type="protein sequence ID" value="KAK4120704.1"/>
    <property type="molecule type" value="Genomic_DNA"/>
</dbReference>
<dbReference type="Proteomes" id="UP001302602">
    <property type="component" value="Unassembled WGS sequence"/>
</dbReference>
<evidence type="ECO:0000313" key="3">
    <source>
        <dbReference type="EMBL" id="KAK4120704.1"/>
    </source>
</evidence>